<organism evidence="10 11">
    <name type="scientific">Candidatus Magnetobacterium bavaricum</name>
    <dbReference type="NCBI Taxonomy" id="29290"/>
    <lineage>
        <taxon>Bacteria</taxon>
        <taxon>Pseudomonadati</taxon>
        <taxon>Nitrospirota</taxon>
        <taxon>Thermodesulfovibrionia</taxon>
        <taxon>Thermodesulfovibrionales</taxon>
        <taxon>Candidatus Magnetobacteriaceae</taxon>
        <taxon>Candidatus Magnetobacterium</taxon>
    </lineage>
</organism>
<dbReference type="GO" id="GO:0005886">
    <property type="term" value="C:plasma membrane"/>
    <property type="evidence" value="ECO:0007669"/>
    <property type="project" value="TreeGrafter"/>
</dbReference>
<dbReference type="Pfam" id="PF00909">
    <property type="entry name" value="Ammonium_transp"/>
    <property type="match status" value="1"/>
</dbReference>
<dbReference type="PANTHER" id="PTHR43029:SF10">
    <property type="entry name" value="AMMONIUM TRANSPORTER MEP2"/>
    <property type="match status" value="1"/>
</dbReference>
<dbReference type="PATRIC" id="fig|29290.4.peg.4808"/>
<reference evidence="10 11" key="1">
    <citation type="submission" date="2015-02" db="EMBL/GenBank/DDBJ databases">
        <title>Single-cell genomics of uncultivated deep-branching MTB reveals a conserved set of magnetosome genes.</title>
        <authorList>
            <person name="Kolinko S."/>
            <person name="Richter M."/>
            <person name="Glockner F.O."/>
            <person name="Brachmann A."/>
            <person name="Schuler D."/>
        </authorList>
    </citation>
    <scope>NUCLEOTIDE SEQUENCE [LARGE SCALE GENOMIC DNA]</scope>
    <source>
        <strain evidence="10">TM-1</strain>
    </source>
</reference>
<keyword evidence="5 8" id="KW-1133">Transmembrane helix</keyword>
<protein>
    <submittedName>
        <fullName evidence="10">Ammonium transporter</fullName>
    </submittedName>
</protein>
<evidence type="ECO:0000256" key="3">
    <source>
        <dbReference type="ARBA" id="ARBA00022448"/>
    </source>
</evidence>
<dbReference type="SUPFAM" id="SSF111352">
    <property type="entry name" value="Ammonium transporter"/>
    <property type="match status" value="1"/>
</dbReference>
<accession>A0A0F3GTY7</accession>
<keyword evidence="7" id="KW-0924">Ammonia transport</keyword>
<evidence type="ECO:0000313" key="11">
    <source>
        <dbReference type="Proteomes" id="UP000033423"/>
    </source>
</evidence>
<evidence type="ECO:0000256" key="8">
    <source>
        <dbReference type="SAM" id="Phobius"/>
    </source>
</evidence>
<comment type="caution">
    <text evidence="10">The sequence shown here is derived from an EMBL/GenBank/DDBJ whole genome shotgun (WGS) entry which is preliminary data.</text>
</comment>
<dbReference type="AlphaFoldDB" id="A0A0F3GTY7"/>
<comment type="subcellular location">
    <subcellularLocation>
        <location evidence="1">Membrane</location>
        <topology evidence="1">Multi-pass membrane protein</topology>
    </subcellularLocation>
</comment>
<evidence type="ECO:0000256" key="4">
    <source>
        <dbReference type="ARBA" id="ARBA00022692"/>
    </source>
</evidence>
<evidence type="ECO:0000256" key="7">
    <source>
        <dbReference type="ARBA" id="ARBA00023177"/>
    </source>
</evidence>
<gene>
    <name evidence="10" type="ORF">MBAV_003618</name>
</gene>
<evidence type="ECO:0000313" key="10">
    <source>
        <dbReference type="EMBL" id="KJU84188.1"/>
    </source>
</evidence>
<feature type="domain" description="Ammonium transporter AmtB-like" evidence="9">
    <location>
        <begin position="1"/>
        <end position="167"/>
    </location>
</feature>
<dbReference type="InterPro" id="IPR001905">
    <property type="entry name" value="Ammonium_transpt"/>
</dbReference>
<feature type="transmembrane region" description="Helical" evidence="8">
    <location>
        <begin position="44"/>
        <end position="64"/>
    </location>
</feature>
<sequence>AMAAMAWLVVEWIHRGKPTALGAVSGAVAGLVAITPAAGFVSPMASIVIGMVAGIICYVAVGVIKPRFRYDDSLDVIGVHGVGGTWGALATGLFASKLINPAGKDGLFYGDPGLLLKQLAAVAVTYAYVFVLSLVLFKMVDLVVGLRASEEDEFAGLDLSMHGEKAYDSEG</sequence>
<dbReference type="Proteomes" id="UP000033423">
    <property type="component" value="Unassembled WGS sequence"/>
</dbReference>
<dbReference type="Gene3D" id="1.10.3430.10">
    <property type="entry name" value="Ammonium transporter AmtB like domains"/>
    <property type="match status" value="1"/>
</dbReference>
<feature type="transmembrane region" description="Helical" evidence="8">
    <location>
        <begin position="20"/>
        <end position="38"/>
    </location>
</feature>
<evidence type="ECO:0000256" key="6">
    <source>
        <dbReference type="ARBA" id="ARBA00023136"/>
    </source>
</evidence>
<evidence type="ECO:0000256" key="2">
    <source>
        <dbReference type="ARBA" id="ARBA00005887"/>
    </source>
</evidence>
<comment type="similarity">
    <text evidence="2">Belongs to the ammonia transporter channel (TC 1.A.11.2) family.</text>
</comment>
<dbReference type="PANTHER" id="PTHR43029">
    <property type="entry name" value="AMMONIUM TRANSPORTER MEP2"/>
    <property type="match status" value="1"/>
</dbReference>
<dbReference type="EMBL" id="LACI01001576">
    <property type="protein sequence ID" value="KJU84188.1"/>
    <property type="molecule type" value="Genomic_DNA"/>
</dbReference>
<dbReference type="GO" id="GO:0008519">
    <property type="term" value="F:ammonium channel activity"/>
    <property type="evidence" value="ECO:0007669"/>
    <property type="project" value="InterPro"/>
</dbReference>
<feature type="non-terminal residue" evidence="10">
    <location>
        <position position="1"/>
    </location>
</feature>
<feature type="transmembrane region" description="Helical" evidence="8">
    <location>
        <begin position="115"/>
        <end position="137"/>
    </location>
</feature>
<keyword evidence="6 8" id="KW-0472">Membrane</keyword>
<proteinExistence type="inferred from homology"/>
<evidence type="ECO:0000259" key="9">
    <source>
        <dbReference type="Pfam" id="PF00909"/>
    </source>
</evidence>
<keyword evidence="11" id="KW-1185">Reference proteome</keyword>
<keyword evidence="4 8" id="KW-0812">Transmembrane</keyword>
<dbReference type="InterPro" id="IPR029020">
    <property type="entry name" value="Ammonium/urea_transptr"/>
</dbReference>
<name>A0A0F3GTY7_9BACT</name>
<evidence type="ECO:0000256" key="5">
    <source>
        <dbReference type="ARBA" id="ARBA00022989"/>
    </source>
</evidence>
<feature type="transmembrane region" description="Helical" evidence="8">
    <location>
        <begin position="76"/>
        <end position="95"/>
    </location>
</feature>
<dbReference type="InterPro" id="IPR024041">
    <property type="entry name" value="NH4_transpt_AmtB-like_dom"/>
</dbReference>
<keyword evidence="3" id="KW-0813">Transport</keyword>
<evidence type="ECO:0000256" key="1">
    <source>
        <dbReference type="ARBA" id="ARBA00004141"/>
    </source>
</evidence>